<proteinExistence type="predicted"/>
<dbReference type="OrthoDB" id="3262301at2759"/>
<keyword evidence="2" id="KW-1185">Reference proteome</keyword>
<dbReference type="Proteomes" id="UP000186601">
    <property type="component" value="Unassembled WGS sequence"/>
</dbReference>
<evidence type="ECO:0000313" key="1">
    <source>
        <dbReference type="EMBL" id="PSR71072.1"/>
    </source>
</evidence>
<accession>A0A2R6NGG8</accession>
<sequence>MAPEVKFTSFGIPYIVEFANVTFRKKKRLSSLFSHNRKRSIYSSPHLNDSDWTFATASSDTLAYPVAYDTDSEGQGLYIRFASQDASFPPQPLSASRLARLKYRIANAVVAAGMDGSPGSEKHDPVDKALKARGHLPPVPVSSLYRGTYGQVMAAMKSAGLTATLCDESQFPAGLSGNLPRSTPAQEAGVSLRPVYASHGSVQHALFLKALQVPSDKGNIPCPLLDEIYICGPREGTWEPLISMLQARKQRGRPLSILRVYLRKARKDRDLSGRTTFQKWVRDGPSRIGPFVADVTFEAVKEYLHMQFPPVCTPSHSGGYWAWPAWKEMM</sequence>
<dbReference type="AlphaFoldDB" id="A0A2R6NGG8"/>
<protein>
    <submittedName>
        <fullName evidence="1">Uncharacterized protein</fullName>
    </submittedName>
</protein>
<name>A0A2R6NGG8_9APHY</name>
<evidence type="ECO:0000313" key="2">
    <source>
        <dbReference type="Proteomes" id="UP000186601"/>
    </source>
</evidence>
<reference evidence="1 2" key="1">
    <citation type="submission" date="2018-02" db="EMBL/GenBank/DDBJ databases">
        <title>Genome sequence of the basidiomycete white-rot fungus Phlebia centrifuga.</title>
        <authorList>
            <person name="Granchi Z."/>
            <person name="Peng M."/>
            <person name="de Vries R.P."/>
            <person name="Hilden K."/>
            <person name="Makela M.R."/>
            <person name="Grigoriev I."/>
            <person name="Riley R."/>
        </authorList>
    </citation>
    <scope>NUCLEOTIDE SEQUENCE [LARGE SCALE GENOMIC DNA]</scope>
    <source>
        <strain evidence="1 2">FBCC195</strain>
    </source>
</reference>
<gene>
    <name evidence="1" type="ORF">PHLCEN_2v13041</name>
</gene>
<dbReference type="EMBL" id="MLYV02001295">
    <property type="protein sequence ID" value="PSR71072.1"/>
    <property type="molecule type" value="Genomic_DNA"/>
</dbReference>
<organism evidence="1 2">
    <name type="scientific">Hermanssonia centrifuga</name>
    <dbReference type="NCBI Taxonomy" id="98765"/>
    <lineage>
        <taxon>Eukaryota</taxon>
        <taxon>Fungi</taxon>
        <taxon>Dikarya</taxon>
        <taxon>Basidiomycota</taxon>
        <taxon>Agaricomycotina</taxon>
        <taxon>Agaricomycetes</taxon>
        <taxon>Polyporales</taxon>
        <taxon>Meruliaceae</taxon>
        <taxon>Hermanssonia</taxon>
    </lineage>
</organism>
<comment type="caution">
    <text evidence="1">The sequence shown here is derived from an EMBL/GenBank/DDBJ whole genome shotgun (WGS) entry which is preliminary data.</text>
</comment>